<evidence type="ECO:0000313" key="4">
    <source>
        <dbReference type="Proteomes" id="UP000290517"/>
    </source>
</evidence>
<organism evidence="2 3">
    <name type="scientific">Oerskovia turbata</name>
    <dbReference type="NCBI Taxonomy" id="1713"/>
    <lineage>
        <taxon>Bacteria</taxon>
        <taxon>Bacillati</taxon>
        <taxon>Actinomycetota</taxon>
        <taxon>Actinomycetes</taxon>
        <taxon>Micrococcales</taxon>
        <taxon>Cellulomonadaceae</taxon>
        <taxon>Oerskovia</taxon>
    </lineage>
</organism>
<accession>A0A4Q1KQS5</accession>
<dbReference type="AlphaFoldDB" id="A0A4Q1KQS5"/>
<name>A0A4Q1KQS5_9CELL</name>
<dbReference type="Proteomes" id="UP000289805">
    <property type="component" value="Unassembled WGS sequence"/>
</dbReference>
<reference evidence="3 4" key="1">
    <citation type="submission" date="2019-01" db="EMBL/GenBank/DDBJ databases">
        <title>Oerskovia turbata Genome sequencing and assembly.</title>
        <authorList>
            <person name="Dou T."/>
        </authorList>
    </citation>
    <scope>NUCLEOTIDE SEQUENCE [LARGE SCALE GENOMIC DNA]</scope>
    <source>
        <strain evidence="2 3">JCM12123</strain>
        <strain evidence="1 4">JCM3160</strain>
    </source>
</reference>
<gene>
    <name evidence="1" type="ORF">EQW73_17240</name>
    <name evidence="2" type="ORF">EQW78_15340</name>
</gene>
<sequence length="84" mass="9424">MKPPTVNVSDVMWICDVCHSQIADHDGYLGVQVLEANRIAELWKEHRASHPLGSSLEEMPEEIETEWYAVHAKLAPTPSVRATT</sequence>
<evidence type="ECO:0000313" key="3">
    <source>
        <dbReference type="Proteomes" id="UP000289805"/>
    </source>
</evidence>
<dbReference type="Proteomes" id="UP000290517">
    <property type="component" value="Unassembled WGS sequence"/>
</dbReference>
<protein>
    <submittedName>
        <fullName evidence="2">Uncharacterized protein</fullName>
    </submittedName>
</protein>
<dbReference type="RefSeq" id="WP_129429646.1">
    <property type="nucleotide sequence ID" value="NZ_JOFV01000015.1"/>
</dbReference>
<evidence type="ECO:0000313" key="2">
    <source>
        <dbReference type="EMBL" id="RXR31955.1"/>
    </source>
</evidence>
<dbReference type="EMBL" id="SDJR01000014">
    <property type="protein sequence ID" value="RXR22086.1"/>
    <property type="molecule type" value="Genomic_DNA"/>
</dbReference>
<dbReference type="EMBL" id="SDJQ01000021">
    <property type="protein sequence ID" value="RXR31955.1"/>
    <property type="molecule type" value="Genomic_DNA"/>
</dbReference>
<keyword evidence="4" id="KW-1185">Reference proteome</keyword>
<comment type="caution">
    <text evidence="2">The sequence shown here is derived from an EMBL/GenBank/DDBJ whole genome shotgun (WGS) entry which is preliminary data.</text>
</comment>
<proteinExistence type="predicted"/>
<evidence type="ECO:0000313" key="1">
    <source>
        <dbReference type="EMBL" id="RXR22086.1"/>
    </source>
</evidence>